<dbReference type="GO" id="GO:0003824">
    <property type="term" value="F:catalytic activity"/>
    <property type="evidence" value="ECO:0007669"/>
    <property type="project" value="InterPro"/>
</dbReference>
<dbReference type="InterPro" id="IPR005135">
    <property type="entry name" value="Endo/exonuclease/phosphatase"/>
</dbReference>
<accession>A0A9C7PTS5</accession>
<dbReference type="EMBL" id="BQMJ01000011">
    <property type="protein sequence ID" value="GJQ09797.1"/>
    <property type="molecule type" value="Genomic_DNA"/>
</dbReference>
<evidence type="ECO:0000313" key="5">
    <source>
        <dbReference type="Proteomes" id="UP001061958"/>
    </source>
</evidence>
<evidence type="ECO:0000313" key="4">
    <source>
        <dbReference type="EMBL" id="GJQ09797.1"/>
    </source>
</evidence>
<feature type="domain" description="Endonuclease/exonuclease/phosphatase" evidence="3">
    <location>
        <begin position="587"/>
        <end position="837"/>
    </location>
</feature>
<organism evidence="4 5">
    <name type="scientific">Galdieria partita</name>
    <dbReference type="NCBI Taxonomy" id="83374"/>
    <lineage>
        <taxon>Eukaryota</taxon>
        <taxon>Rhodophyta</taxon>
        <taxon>Bangiophyceae</taxon>
        <taxon>Galdieriales</taxon>
        <taxon>Galdieriaceae</taxon>
        <taxon>Galdieria</taxon>
    </lineage>
</organism>
<reference evidence="4" key="1">
    <citation type="journal article" date="2022" name="Proc. Natl. Acad. Sci. U.S.A.">
        <title>Life cycle and functional genomics of the unicellular red alga Galdieria for elucidating algal and plant evolution and industrial use.</title>
        <authorList>
            <person name="Hirooka S."/>
            <person name="Itabashi T."/>
            <person name="Ichinose T.M."/>
            <person name="Onuma R."/>
            <person name="Fujiwara T."/>
            <person name="Yamashita S."/>
            <person name="Jong L.W."/>
            <person name="Tomita R."/>
            <person name="Iwane A.H."/>
            <person name="Miyagishima S.Y."/>
        </authorList>
    </citation>
    <scope>NUCLEOTIDE SEQUENCE</scope>
    <source>
        <strain evidence="4">NBRC 102759</strain>
    </source>
</reference>
<gene>
    <name evidence="4" type="ORF">GpartN1_g1588.t1</name>
</gene>
<feature type="transmembrane region" description="Helical" evidence="2">
    <location>
        <begin position="427"/>
        <end position="454"/>
    </location>
</feature>
<evidence type="ECO:0000256" key="2">
    <source>
        <dbReference type="SAM" id="Phobius"/>
    </source>
</evidence>
<feature type="transmembrane region" description="Helical" evidence="2">
    <location>
        <begin position="311"/>
        <end position="333"/>
    </location>
</feature>
<feature type="region of interest" description="Disordered" evidence="1">
    <location>
        <begin position="234"/>
        <end position="253"/>
    </location>
</feature>
<dbReference type="InterPro" id="IPR051916">
    <property type="entry name" value="GPI-anchor_lipid_remodeler"/>
</dbReference>
<proteinExistence type="predicted"/>
<dbReference type="OrthoDB" id="68581at2759"/>
<comment type="caution">
    <text evidence="4">The sequence shown here is derived from an EMBL/GenBank/DDBJ whole genome shotgun (WGS) entry which is preliminary data.</text>
</comment>
<dbReference type="PANTHER" id="PTHR14859">
    <property type="entry name" value="CALCOFLUOR WHITE HYPERSENSITIVE PROTEIN PRECURSOR"/>
    <property type="match status" value="1"/>
</dbReference>
<feature type="transmembrane region" description="Helical" evidence="2">
    <location>
        <begin position="494"/>
        <end position="516"/>
    </location>
</feature>
<feature type="transmembrane region" description="Helical" evidence="2">
    <location>
        <begin position="387"/>
        <end position="407"/>
    </location>
</feature>
<reference evidence="4" key="2">
    <citation type="submission" date="2022-01" db="EMBL/GenBank/DDBJ databases">
        <authorList>
            <person name="Hirooka S."/>
            <person name="Miyagishima S.Y."/>
        </authorList>
    </citation>
    <scope>NUCLEOTIDE SEQUENCE</scope>
    <source>
        <strain evidence="4">NBRC 102759</strain>
    </source>
</reference>
<feature type="transmembrane region" description="Helical" evidence="2">
    <location>
        <begin position="65"/>
        <end position="83"/>
    </location>
</feature>
<dbReference type="GO" id="GO:0006506">
    <property type="term" value="P:GPI anchor biosynthetic process"/>
    <property type="evidence" value="ECO:0007669"/>
    <property type="project" value="TreeGrafter"/>
</dbReference>
<feature type="transmembrane region" description="Helical" evidence="2">
    <location>
        <begin position="536"/>
        <end position="555"/>
    </location>
</feature>
<dbReference type="Pfam" id="PF03372">
    <property type="entry name" value="Exo_endo_phos"/>
    <property type="match status" value="1"/>
</dbReference>
<protein>
    <recommendedName>
        <fullName evidence="3">Endonuclease/exonuclease/phosphatase domain-containing protein</fullName>
    </recommendedName>
</protein>
<evidence type="ECO:0000259" key="3">
    <source>
        <dbReference type="Pfam" id="PF03372"/>
    </source>
</evidence>
<feature type="compositionally biased region" description="Polar residues" evidence="1">
    <location>
        <begin position="234"/>
        <end position="248"/>
    </location>
</feature>
<dbReference type="GO" id="GO:0005783">
    <property type="term" value="C:endoplasmic reticulum"/>
    <property type="evidence" value="ECO:0007669"/>
    <property type="project" value="TreeGrafter"/>
</dbReference>
<keyword evidence="5" id="KW-1185">Reference proteome</keyword>
<name>A0A9C7PTS5_9RHOD</name>
<dbReference type="SUPFAM" id="SSF56219">
    <property type="entry name" value="DNase I-like"/>
    <property type="match status" value="1"/>
</dbReference>
<dbReference type="Proteomes" id="UP001061958">
    <property type="component" value="Unassembled WGS sequence"/>
</dbReference>
<evidence type="ECO:0000256" key="1">
    <source>
        <dbReference type="SAM" id="MobiDB-lite"/>
    </source>
</evidence>
<feature type="transmembrane region" description="Helical" evidence="2">
    <location>
        <begin position="90"/>
        <end position="109"/>
    </location>
</feature>
<dbReference type="GO" id="GO:0016020">
    <property type="term" value="C:membrane"/>
    <property type="evidence" value="ECO:0007669"/>
    <property type="project" value="GOC"/>
</dbReference>
<dbReference type="InterPro" id="IPR036691">
    <property type="entry name" value="Endo/exonu/phosph_ase_sf"/>
</dbReference>
<sequence length="845" mass="95762">MYTSQRSARKKKIPSTQLVKPQKTVNYSLTLLVLFFLQLVSDLAVQVYGTNLVTLGYSRKKGFAFLTYLSPFLVVVSPFPTKLLHLRAPIIALFAGLALCSFRAAASFLNVESGRFIFDILGILSFWLYLPCRMAASTLPWNTFKMKRHPRLCCSRALSIALVVIITFRTMGGTLDGSIAPPSSYSSNLERILAAVLAGAGIILLFLDYLFGDRSLKKKQGRLETTLRTLEQQFSDDAQQPSSRQNLSPPSPQHPLEVANFGVEFAEQRWDMEPSENQTIVEQQMMIGTNQTNEETTVRKRWTWKRVRRTLCRWALCSWYGMAISCSLLFAVQVFDSPSTITRFLDVHNDPRFYAFMTCMMFIMFSIFAIVSYLFRLGFVLKHPRVFFSGCLFAALLFLCSWFLILLPSLSYDAENSVQREFNVAQVLFAVLMAVLSPMFFTSMSLSEYLLYYLQPSIRSLALGFTIANLITLAFLSKTGIIIVTSLFEKGSLWSYYLVLLSVSMSPLLVRSIQCIFYPKWICSRLRALRSESRELLLTVVFLFILLLLNVIFLFRLRNAASISRESLDPETVSFQASGLNPPLRVMTYNIQMGFDRRGEMNWEGLLNVIRNEDPDILGLQETATYDWTKGNADIVSWLSSQTNLSYYYAGVKGIFSSFAGVALLSKYPLVGLETNFLDGGGPYDAFIQGEILLLNGKSVKLHVLHTCCTEEEIAHQLDQIANQVQEQFASQQLRIIMGDFNMMSNNTGLVSVRRIGFRDSFFDVLNESEISMLSTNLEMDKRIDMIWLDSKLKAISAKVVGFADCIICREETCQSQRTHLRRSPCLECINCSVSDHLPVIVEIQ</sequence>
<dbReference type="Gene3D" id="3.60.10.10">
    <property type="entry name" value="Endonuclease/exonuclease/phosphatase"/>
    <property type="match status" value="1"/>
</dbReference>
<dbReference type="PANTHER" id="PTHR14859:SF1">
    <property type="entry name" value="PGAP2-INTERACTING PROTEIN"/>
    <property type="match status" value="1"/>
</dbReference>
<feature type="transmembrane region" description="Helical" evidence="2">
    <location>
        <begin position="153"/>
        <end position="172"/>
    </location>
</feature>
<keyword evidence="2" id="KW-0812">Transmembrane</keyword>
<keyword evidence="2" id="KW-1133">Transmembrane helix</keyword>
<feature type="transmembrane region" description="Helical" evidence="2">
    <location>
        <begin position="461"/>
        <end position="488"/>
    </location>
</feature>
<feature type="transmembrane region" description="Helical" evidence="2">
    <location>
        <begin position="192"/>
        <end position="212"/>
    </location>
</feature>
<feature type="transmembrane region" description="Helical" evidence="2">
    <location>
        <begin position="353"/>
        <end position="375"/>
    </location>
</feature>
<keyword evidence="2" id="KW-0472">Membrane</keyword>
<dbReference type="AlphaFoldDB" id="A0A9C7PTS5"/>
<feature type="transmembrane region" description="Helical" evidence="2">
    <location>
        <begin position="115"/>
        <end position="132"/>
    </location>
</feature>